<dbReference type="InterPro" id="IPR000061">
    <property type="entry name" value="Surp"/>
</dbReference>
<dbReference type="InterPro" id="IPR035967">
    <property type="entry name" value="SWAP/Surp_sf"/>
</dbReference>
<gene>
    <name evidence="3" type="ORF">RND71_027582</name>
</gene>
<evidence type="ECO:0000259" key="2">
    <source>
        <dbReference type="PROSITE" id="PS50128"/>
    </source>
</evidence>
<accession>A0AAE1RGW5</accession>
<dbReference type="GO" id="GO:0071004">
    <property type="term" value="C:U2-type prespliceosome"/>
    <property type="evidence" value="ECO:0007669"/>
    <property type="project" value="TreeGrafter"/>
</dbReference>
<dbReference type="FunFam" id="1.10.10.790:FF:000002">
    <property type="entry name" value="Splicing factor 3A subunit 1"/>
    <property type="match status" value="1"/>
</dbReference>
<dbReference type="GO" id="GO:0000381">
    <property type="term" value="P:regulation of alternative mRNA splicing, via spliceosome"/>
    <property type="evidence" value="ECO:0007669"/>
    <property type="project" value="TreeGrafter"/>
</dbReference>
<dbReference type="GO" id="GO:0071013">
    <property type="term" value="C:catalytic step 2 spliceosome"/>
    <property type="evidence" value="ECO:0007669"/>
    <property type="project" value="TreeGrafter"/>
</dbReference>
<name>A0AAE1RGW5_9SOLA</name>
<dbReference type="GO" id="GO:0003723">
    <property type="term" value="F:RNA binding"/>
    <property type="evidence" value="ECO:0007669"/>
    <property type="project" value="InterPro"/>
</dbReference>
<dbReference type="PANTHER" id="PTHR15316:SF1">
    <property type="entry name" value="SPLICING FACTOR 3A SUBUNIT 1"/>
    <property type="match status" value="1"/>
</dbReference>
<feature type="domain" description="SURP motif" evidence="2">
    <location>
        <begin position="50"/>
        <end position="92"/>
    </location>
</feature>
<evidence type="ECO:0000313" key="3">
    <source>
        <dbReference type="EMBL" id="KAK4352064.1"/>
    </source>
</evidence>
<keyword evidence="4" id="KW-1185">Reference proteome</keyword>
<dbReference type="AlphaFoldDB" id="A0AAE1RGW5"/>
<dbReference type="Proteomes" id="UP001291623">
    <property type="component" value="Unassembled WGS sequence"/>
</dbReference>
<dbReference type="PROSITE" id="PS50128">
    <property type="entry name" value="SURP"/>
    <property type="match status" value="1"/>
</dbReference>
<proteinExistence type="predicted"/>
<dbReference type="EMBL" id="JAVYJV010000015">
    <property type="protein sequence ID" value="KAK4352064.1"/>
    <property type="molecule type" value="Genomic_DNA"/>
</dbReference>
<organism evidence="3 4">
    <name type="scientific">Anisodus tanguticus</name>
    <dbReference type="NCBI Taxonomy" id="243964"/>
    <lineage>
        <taxon>Eukaryota</taxon>
        <taxon>Viridiplantae</taxon>
        <taxon>Streptophyta</taxon>
        <taxon>Embryophyta</taxon>
        <taxon>Tracheophyta</taxon>
        <taxon>Spermatophyta</taxon>
        <taxon>Magnoliopsida</taxon>
        <taxon>eudicotyledons</taxon>
        <taxon>Gunneridae</taxon>
        <taxon>Pentapetalae</taxon>
        <taxon>asterids</taxon>
        <taxon>lamiids</taxon>
        <taxon>Solanales</taxon>
        <taxon>Solanaceae</taxon>
        <taxon>Solanoideae</taxon>
        <taxon>Hyoscyameae</taxon>
        <taxon>Anisodus</taxon>
    </lineage>
</organism>
<dbReference type="InterPro" id="IPR045146">
    <property type="entry name" value="SF3A1"/>
</dbReference>
<comment type="caution">
    <text evidence="3">The sequence shown here is derived from an EMBL/GenBank/DDBJ whole genome shotgun (WGS) entry which is preliminary data.</text>
</comment>
<evidence type="ECO:0000256" key="1">
    <source>
        <dbReference type="ARBA" id="ARBA00022664"/>
    </source>
</evidence>
<dbReference type="Pfam" id="PF01805">
    <property type="entry name" value="Surp"/>
    <property type="match status" value="1"/>
</dbReference>
<sequence>MDVCRPYSQRVRGYLKRKRWRWMGMWDQHLQFRWKRVKHTFVPPHAIRCYVDKAAPYVAQLGEACEKKIMEKQAGNASFSFLNASDPYHAYYQHRLAEARVKYQSLGKQPTQPAVSAPAPPTEY</sequence>
<dbReference type="PANTHER" id="PTHR15316">
    <property type="entry name" value="SPLICEOSOME ASSOCIATED PROTEIN 114/SWAP SPLICING FACTOR-RELATED"/>
    <property type="match status" value="1"/>
</dbReference>
<dbReference type="SUPFAM" id="SSF109905">
    <property type="entry name" value="Surp module (SWAP domain)"/>
    <property type="match status" value="1"/>
</dbReference>
<dbReference type="GO" id="GO:0045292">
    <property type="term" value="P:mRNA cis splicing, via spliceosome"/>
    <property type="evidence" value="ECO:0007669"/>
    <property type="project" value="InterPro"/>
</dbReference>
<evidence type="ECO:0000313" key="4">
    <source>
        <dbReference type="Proteomes" id="UP001291623"/>
    </source>
</evidence>
<dbReference type="SMART" id="SM00648">
    <property type="entry name" value="SWAP"/>
    <property type="match status" value="1"/>
</dbReference>
<keyword evidence="1" id="KW-0507">mRNA processing</keyword>
<dbReference type="GO" id="GO:0005686">
    <property type="term" value="C:U2 snRNP"/>
    <property type="evidence" value="ECO:0007669"/>
    <property type="project" value="TreeGrafter"/>
</dbReference>
<dbReference type="Gene3D" id="1.10.10.790">
    <property type="entry name" value="Surp module"/>
    <property type="match status" value="1"/>
</dbReference>
<reference evidence="3" key="1">
    <citation type="submission" date="2023-12" db="EMBL/GenBank/DDBJ databases">
        <title>Genome assembly of Anisodus tanguticus.</title>
        <authorList>
            <person name="Wang Y.-J."/>
        </authorList>
    </citation>
    <scope>NUCLEOTIDE SEQUENCE</scope>
    <source>
        <strain evidence="3">KB-2021</strain>
        <tissue evidence="3">Leaf</tissue>
    </source>
</reference>
<protein>
    <recommendedName>
        <fullName evidence="2">SURP motif domain-containing protein</fullName>
    </recommendedName>
</protein>